<keyword evidence="3" id="KW-1185">Reference proteome</keyword>
<dbReference type="SUPFAM" id="SSF53448">
    <property type="entry name" value="Nucleotide-diphospho-sugar transferases"/>
    <property type="match status" value="1"/>
</dbReference>
<dbReference type="RefSeq" id="WP_234615379.1">
    <property type="nucleotide sequence ID" value="NZ_CP098806.1"/>
</dbReference>
<accession>A0A9X1TBF8</accession>
<dbReference type="Gene3D" id="3.90.550.10">
    <property type="entry name" value="Spore Coat Polysaccharide Biosynthesis Protein SpsA, Chain A"/>
    <property type="match status" value="1"/>
</dbReference>
<dbReference type="InterPro" id="IPR001173">
    <property type="entry name" value="Glyco_trans_2-like"/>
</dbReference>
<name>A0A9X1TBF8_9BACT</name>
<comment type="caution">
    <text evidence="2">The sequence shown here is derived from an EMBL/GenBank/DDBJ whole genome shotgun (WGS) entry which is preliminary data.</text>
</comment>
<dbReference type="Pfam" id="PF00535">
    <property type="entry name" value="Glycos_transf_2"/>
    <property type="match status" value="1"/>
</dbReference>
<dbReference type="GO" id="GO:0016757">
    <property type="term" value="F:glycosyltransferase activity"/>
    <property type="evidence" value="ECO:0007669"/>
    <property type="project" value="UniProtKB-KW"/>
</dbReference>
<sequence>MLEIKTTSDVRVLVLIVLYKCRPHECHTIVSLSKQKESANLNVRYIVWDNSPAGLDKSDCERLQTLLPCEYISTPVNTGLAKLYNTVVSSNDFDYIILLDQDSNLPDTYFYSLSNAIQENPALNLFLPLVMNGERIVSPGNFHFFKGKHWAAPRAGVIKAKNIIGVTSGMTINKKYFNKTGYKFDERLILYGIDTKFLLDYASREKELYVLDSVIAHNSALWSKTSADDLLPRFRNFQKAWQIILSDRPFAQFLNYIFALYSRLKLSLKYRDVRFIRS</sequence>
<reference evidence="2" key="1">
    <citation type="submission" date="2021-12" db="EMBL/GenBank/DDBJ databases">
        <title>Novel species in genus Dyadobacter.</title>
        <authorList>
            <person name="Ma C."/>
        </authorList>
    </citation>
    <scope>NUCLEOTIDE SEQUENCE</scope>
    <source>
        <strain evidence="2">CY399</strain>
    </source>
</reference>
<dbReference type="EC" id="2.4.-.-" evidence="2"/>
<dbReference type="AlphaFoldDB" id="A0A9X1TBF8"/>
<feature type="domain" description="Glycosyltransferase 2-like" evidence="1">
    <location>
        <begin position="27"/>
        <end position="124"/>
    </location>
</feature>
<keyword evidence="2" id="KW-0808">Transferase</keyword>
<dbReference type="EMBL" id="JAJTTA010000004">
    <property type="protein sequence ID" value="MCF0042528.1"/>
    <property type="molecule type" value="Genomic_DNA"/>
</dbReference>
<protein>
    <submittedName>
        <fullName evidence="2">Glycosyltransferase</fullName>
        <ecNumber evidence="2">2.4.-.-</ecNumber>
    </submittedName>
</protein>
<keyword evidence="2" id="KW-0328">Glycosyltransferase</keyword>
<organism evidence="2 3">
    <name type="scientific">Dyadobacter fanqingshengii</name>
    <dbReference type="NCBI Taxonomy" id="2906443"/>
    <lineage>
        <taxon>Bacteria</taxon>
        <taxon>Pseudomonadati</taxon>
        <taxon>Bacteroidota</taxon>
        <taxon>Cytophagia</taxon>
        <taxon>Cytophagales</taxon>
        <taxon>Spirosomataceae</taxon>
        <taxon>Dyadobacter</taxon>
    </lineage>
</organism>
<gene>
    <name evidence="2" type="ORF">LXM24_20665</name>
</gene>
<evidence type="ECO:0000313" key="3">
    <source>
        <dbReference type="Proteomes" id="UP001139700"/>
    </source>
</evidence>
<evidence type="ECO:0000259" key="1">
    <source>
        <dbReference type="Pfam" id="PF00535"/>
    </source>
</evidence>
<evidence type="ECO:0000313" key="2">
    <source>
        <dbReference type="EMBL" id="MCF0042528.1"/>
    </source>
</evidence>
<proteinExistence type="predicted"/>
<dbReference type="InterPro" id="IPR029044">
    <property type="entry name" value="Nucleotide-diphossugar_trans"/>
</dbReference>
<dbReference type="Proteomes" id="UP001139700">
    <property type="component" value="Unassembled WGS sequence"/>
</dbReference>